<dbReference type="Pfam" id="PF13692">
    <property type="entry name" value="Glyco_trans_1_4"/>
    <property type="match status" value="1"/>
</dbReference>
<dbReference type="Pfam" id="PF13439">
    <property type="entry name" value="Glyco_transf_4"/>
    <property type="match status" value="1"/>
</dbReference>
<accession>A0A3S2VYB4</accession>
<evidence type="ECO:0000259" key="1">
    <source>
        <dbReference type="Pfam" id="PF13439"/>
    </source>
</evidence>
<reference evidence="2 3" key="1">
    <citation type="submission" date="2019-01" db="EMBL/GenBank/DDBJ databases">
        <authorList>
            <person name="Chen W.-M."/>
        </authorList>
    </citation>
    <scope>NUCLEOTIDE SEQUENCE [LARGE SCALE GENOMIC DNA]</scope>
    <source>
        <strain evidence="2 3">ICH-3</strain>
    </source>
</reference>
<dbReference type="PANTHER" id="PTHR45947">
    <property type="entry name" value="SULFOQUINOVOSYL TRANSFERASE SQD2"/>
    <property type="match status" value="1"/>
</dbReference>
<sequence length="418" mass="45773">METLATDEIWVEQLAPAQRSLRIAMVTETWPPEVNGVAMTLARLVDGLRGRNHALQLVRPRQTRQDNGVAEGAWADEGWQEVLLRGLPIPRYPHLKMGVPSKRRLVELWTLQRPDLVHIATEGPLGWSALQAAQLLKLPVVSDFRTNFHAYSAHYGIGWLKKPIVGYLRKFHNRTLCTMVPTEALRRQLAAAGFDNLQVVARGVDTQQFSPMHRSEALRRTWGVGDGERVVTCVGRLAPEKNLGLLLEALAAMRQVDPALKLVLVGDGPARGALQQACPDAIFAGQRRGPDLAAHYASADLFLFPSETETFGNVVPEAMASGLAVLAYDLAAAGQLITPGVDGLLAPAGRRAAFVEQAVQLARQRGFVQQLGRQARATAAALDWERIVQQVERTYLSAMAAGPRPQASGRFLPRPRTS</sequence>
<organism evidence="2 3">
    <name type="scientific">Rubrivivax albus</name>
    <dbReference type="NCBI Taxonomy" id="2499835"/>
    <lineage>
        <taxon>Bacteria</taxon>
        <taxon>Pseudomonadati</taxon>
        <taxon>Pseudomonadota</taxon>
        <taxon>Betaproteobacteria</taxon>
        <taxon>Burkholderiales</taxon>
        <taxon>Sphaerotilaceae</taxon>
        <taxon>Rubrivivax</taxon>
    </lineage>
</organism>
<gene>
    <name evidence="2" type="ORF">ENE75_09465</name>
</gene>
<evidence type="ECO:0000313" key="3">
    <source>
        <dbReference type="Proteomes" id="UP000288178"/>
    </source>
</evidence>
<comment type="caution">
    <text evidence="2">The sequence shown here is derived from an EMBL/GenBank/DDBJ whole genome shotgun (WGS) entry which is preliminary data.</text>
</comment>
<name>A0A3S2VYB4_9BURK</name>
<dbReference type="OrthoDB" id="9802525at2"/>
<dbReference type="PANTHER" id="PTHR45947:SF3">
    <property type="entry name" value="SULFOQUINOVOSYL TRANSFERASE SQD2"/>
    <property type="match status" value="1"/>
</dbReference>
<dbReference type="Proteomes" id="UP000288178">
    <property type="component" value="Unassembled WGS sequence"/>
</dbReference>
<dbReference type="CDD" id="cd03814">
    <property type="entry name" value="GT4-like"/>
    <property type="match status" value="1"/>
</dbReference>
<dbReference type="RefSeq" id="WP_128198015.1">
    <property type="nucleotide sequence ID" value="NZ_SACT01000002.1"/>
</dbReference>
<protein>
    <submittedName>
        <fullName evidence="2">Glycosyltransferase family 1 protein</fullName>
    </submittedName>
</protein>
<dbReference type="InterPro" id="IPR050194">
    <property type="entry name" value="Glycosyltransferase_grp1"/>
</dbReference>
<dbReference type="Gene3D" id="3.40.50.2000">
    <property type="entry name" value="Glycogen Phosphorylase B"/>
    <property type="match status" value="2"/>
</dbReference>
<dbReference type="GO" id="GO:0016757">
    <property type="term" value="F:glycosyltransferase activity"/>
    <property type="evidence" value="ECO:0007669"/>
    <property type="project" value="UniProtKB-ARBA"/>
</dbReference>
<feature type="domain" description="Glycosyltransferase subfamily 4-like N-terminal" evidence="1">
    <location>
        <begin position="34"/>
        <end position="207"/>
    </location>
</feature>
<dbReference type="InterPro" id="IPR028098">
    <property type="entry name" value="Glyco_trans_4-like_N"/>
</dbReference>
<dbReference type="EMBL" id="SACT01000002">
    <property type="protein sequence ID" value="RVT52642.1"/>
    <property type="molecule type" value="Genomic_DNA"/>
</dbReference>
<keyword evidence="2" id="KW-0808">Transferase</keyword>
<proteinExistence type="predicted"/>
<evidence type="ECO:0000313" key="2">
    <source>
        <dbReference type="EMBL" id="RVT52642.1"/>
    </source>
</evidence>
<dbReference type="SUPFAM" id="SSF53756">
    <property type="entry name" value="UDP-Glycosyltransferase/glycogen phosphorylase"/>
    <property type="match status" value="1"/>
</dbReference>
<keyword evidence="3" id="KW-1185">Reference proteome</keyword>
<dbReference type="AlphaFoldDB" id="A0A3S2VYB4"/>